<keyword evidence="1" id="KW-1185">Reference proteome</keyword>
<dbReference type="AlphaFoldDB" id="A0A915LBN5"/>
<dbReference type="WBParaSite" id="nRc.2.0.1.t47763-RA">
    <property type="protein sequence ID" value="nRc.2.0.1.t47763-RA"/>
    <property type="gene ID" value="nRc.2.0.1.g47763"/>
</dbReference>
<protein>
    <submittedName>
        <fullName evidence="2">Uncharacterized protein</fullName>
    </submittedName>
</protein>
<accession>A0A915LBN5</accession>
<sequence length="87" mass="9906">MELCVVFRYSELCKVVNHLLAKNGVVSNNYWKKFRADNTLRTALLVMTLFIRVTVHDATSCLMLTQRVALQCLHNKRLGALNQKSPG</sequence>
<evidence type="ECO:0000313" key="1">
    <source>
        <dbReference type="Proteomes" id="UP000887565"/>
    </source>
</evidence>
<proteinExistence type="predicted"/>
<reference evidence="2" key="1">
    <citation type="submission" date="2022-11" db="UniProtKB">
        <authorList>
            <consortium name="WormBaseParasite"/>
        </authorList>
    </citation>
    <scope>IDENTIFICATION</scope>
</reference>
<organism evidence="1 2">
    <name type="scientific">Romanomermis culicivorax</name>
    <name type="common">Nematode worm</name>
    <dbReference type="NCBI Taxonomy" id="13658"/>
    <lineage>
        <taxon>Eukaryota</taxon>
        <taxon>Metazoa</taxon>
        <taxon>Ecdysozoa</taxon>
        <taxon>Nematoda</taxon>
        <taxon>Enoplea</taxon>
        <taxon>Dorylaimia</taxon>
        <taxon>Mermithida</taxon>
        <taxon>Mermithoidea</taxon>
        <taxon>Mermithidae</taxon>
        <taxon>Romanomermis</taxon>
    </lineage>
</organism>
<dbReference type="Proteomes" id="UP000887565">
    <property type="component" value="Unplaced"/>
</dbReference>
<evidence type="ECO:0000313" key="2">
    <source>
        <dbReference type="WBParaSite" id="nRc.2.0.1.t47763-RA"/>
    </source>
</evidence>
<name>A0A915LBN5_ROMCU</name>